<dbReference type="RefSeq" id="WP_194312156.1">
    <property type="nucleotide sequence ID" value="NZ_JADHEC010000020.1"/>
</dbReference>
<evidence type="ECO:0000313" key="1">
    <source>
        <dbReference type="EMBL" id="MBF2708901.1"/>
    </source>
</evidence>
<accession>A0A930XW15</accession>
<dbReference type="EMBL" id="JADHEC010000020">
    <property type="protein sequence ID" value="MBF2708901.1"/>
    <property type="molecule type" value="Genomic_DNA"/>
</dbReference>
<evidence type="ECO:0000313" key="2">
    <source>
        <dbReference type="Proteomes" id="UP000646211"/>
    </source>
</evidence>
<sequence length="124" mass="14952">MSDYLYEDDTYKIIGALIEVHKNLGKGFSEIVYKDAFEYELKRINFYFEREKEYLVHYKDIILNHKFYADFVILDKIIIEIKSTELLHEKHISQCLNYLHVSGHRLAILVNFNKTSLEYKRIIK</sequence>
<dbReference type="InterPro" id="IPR026350">
    <property type="entry name" value="GxxExxY"/>
</dbReference>
<name>A0A930XW15_9FLAO</name>
<gene>
    <name evidence="1" type="ORF">IR213_09890</name>
</gene>
<protein>
    <submittedName>
        <fullName evidence="1">GxxExxY protein</fullName>
    </submittedName>
</protein>
<dbReference type="NCBIfam" id="TIGR04256">
    <property type="entry name" value="GxxExxY"/>
    <property type="match status" value="1"/>
</dbReference>
<organism evidence="1 2">
    <name type="scientific">Flavobacterium soyangense</name>
    <dbReference type="NCBI Taxonomy" id="2023265"/>
    <lineage>
        <taxon>Bacteria</taxon>
        <taxon>Pseudomonadati</taxon>
        <taxon>Bacteroidota</taxon>
        <taxon>Flavobacteriia</taxon>
        <taxon>Flavobacteriales</taxon>
        <taxon>Flavobacteriaceae</taxon>
        <taxon>Flavobacterium</taxon>
    </lineage>
</organism>
<reference evidence="1" key="1">
    <citation type="submission" date="2020-11" db="EMBL/GenBank/DDBJ databases">
        <title>Genome of Flavobacterium soyangense.</title>
        <authorList>
            <person name="Liu Q."/>
            <person name="Xin Y.-H."/>
        </authorList>
    </citation>
    <scope>NUCLEOTIDE SEQUENCE</scope>
    <source>
        <strain evidence="1">CGMCC 1.13493</strain>
    </source>
</reference>
<keyword evidence="2" id="KW-1185">Reference proteome</keyword>
<dbReference type="Proteomes" id="UP000646211">
    <property type="component" value="Unassembled WGS sequence"/>
</dbReference>
<dbReference type="Pfam" id="PF13366">
    <property type="entry name" value="PDDEXK_3"/>
    <property type="match status" value="1"/>
</dbReference>
<proteinExistence type="predicted"/>
<comment type="caution">
    <text evidence="1">The sequence shown here is derived from an EMBL/GenBank/DDBJ whole genome shotgun (WGS) entry which is preliminary data.</text>
</comment>
<dbReference type="AlphaFoldDB" id="A0A930XW15"/>